<evidence type="ECO:0000313" key="10">
    <source>
        <dbReference type="Proteomes" id="UP000823921"/>
    </source>
</evidence>
<dbReference type="PANTHER" id="PTHR36838">
    <property type="entry name" value="AUXIN EFFLUX CARRIER FAMILY PROTEIN"/>
    <property type="match status" value="1"/>
</dbReference>
<keyword evidence="3" id="KW-0813">Transport</keyword>
<dbReference type="Proteomes" id="UP000823921">
    <property type="component" value="Unassembled WGS sequence"/>
</dbReference>
<reference evidence="9" key="2">
    <citation type="submission" date="2021-04" db="EMBL/GenBank/DDBJ databases">
        <authorList>
            <person name="Gilroy R."/>
        </authorList>
    </citation>
    <scope>NUCLEOTIDE SEQUENCE</scope>
    <source>
        <strain evidence="9">CHK192-8294</strain>
    </source>
</reference>
<feature type="transmembrane region" description="Helical" evidence="8">
    <location>
        <begin position="223"/>
        <end position="245"/>
    </location>
</feature>
<dbReference type="EMBL" id="DWXO01000066">
    <property type="protein sequence ID" value="HJB80652.1"/>
    <property type="molecule type" value="Genomic_DNA"/>
</dbReference>
<accession>A0A9D2MM32</accession>
<dbReference type="PANTHER" id="PTHR36838:SF1">
    <property type="entry name" value="SLR1864 PROTEIN"/>
    <property type="match status" value="1"/>
</dbReference>
<evidence type="ECO:0000256" key="1">
    <source>
        <dbReference type="ARBA" id="ARBA00004651"/>
    </source>
</evidence>
<protein>
    <submittedName>
        <fullName evidence="9">AEC family transporter</fullName>
    </submittedName>
</protein>
<feature type="transmembrane region" description="Helical" evidence="8">
    <location>
        <begin position="284"/>
        <end position="306"/>
    </location>
</feature>
<name>A0A9D2MM32_9FIRM</name>
<dbReference type="GO" id="GO:0055085">
    <property type="term" value="P:transmembrane transport"/>
    <property type="evidence" value="ECO:0007669"/>
    <property type="project" value="InterPro"/>
</dbReference>
<evidence type="ECO:0000256" key="4">
    <source>
        <dbReference type="ARBA" id="ARBA00022475"/>
    </source>
</evidence>
<keyword evidence="6 8" id="KW-1133">Transmembrane helix</keyword>
<feature type="transmembrane region" description="Helical" evidence="8">
    <location>
        <begin position="189"/>
        <end position="211"/>
    </location>
</feature>
<keyword evidence="4" id="KW-1003">Cell membrane</keyword>
<evidence type="ECO:0000256" key="6">
    <source>
        <dbReference type="ARBA" id="ARBA00022989"/>
    </source>
</evidence>
<feature type="transmembrane region" description="Helical" evidence="8">
    <location>
        <begin position="128"/>
        <end position="149"/>
    </location>
</feature>
<dbReference type="InterPro" id="IPR038770">
    <property type="entry name" value="Na+/solute_symporter_sf"/>
</dbReference>
<keyword evidence="7 8" id="KW-0472">Membrane</keyword>
<gene>
    <name evidence="9" type="ORF">H9712_06685</name>
</gene>
<dbReference type="GO" id="GO:0005886">
    <property type="term" value="C:plasma membrane"/>
    <property type="evidence" value="ECO:0007669"/>
    <property type="project" value="UniProtKB-SubCell"/>
</dbReference>
<evidence type="ECO:0000313" key="9">
    <source>
        <dbReference type="EMBL" id="HJB80652.1"/>
    </source>
</evidence>
<feature type="transmembrane region" description="Helical" evidence="8">
    <location>
        <begin position="251"/>
        <end position="272"/>
    </location>
</feature>
<evidence type="ECO:0000256" key="7">
    <source>
        <dbReference type="ARBA" id="ARBA00023136"/>
    </source>
</evidence>
<feature type="transmembrane region" description="Helical" evidence="8">
    <location>
        <begin position="38"/>
        <end position="58"/>
    </location>
</feature>
<comment type="subcellular location">
    <subcellularLocation>
        <location evidence="1">Cell membrane</location>
        <topology evidence="1">Multi-pass membrane protein</topology>
    </subcellularLocation>
</comment>
<proteinExistence type="inferred from homology"/>
<comment type="similarity">
    <text evidence="2">Belongs to the auxin efflux carrier (TC 2.A.69) family.</text>
</comment>
<evidence type="ECO:0000256" key="8">
    <source>
        <dbReference type="SAM" id="Phobius"/>
    </source>
</evidence>
<sequence length="310" mass="32628">MVDYLLMVSSQVGTMFLMMAAGFALAKRGLITQAALPQLTNLLLTAVLPCMLVDSMQIERTPALLGAMGYGALLVAGLYVLYCLLSIPLFRRQNPATGKALRFGTLYGNVGFMGLPLIQLVLGEQAMVYGVINLMVFNAFNWSQGVVLMGGRKQVSLKQAVLNPGIIGTIIALALFLCGVTLPSMVGNAVSFLGSMNTPLAMVIIGAQMAAADWRAVFRSPAILLACVLKLAAMPLLTALVLYPLHPEPELYCTLVLLAGVPTASITAMFAQRYGQDVATSAQLVTVSTLLSILTLPCCGVLAALLSGAA</sequence>
<feature type="transmembrane region" description="Helical" evidence="8">
    <location>
        <begin position="6"/>
        <end position="26"/>
    </location>
</feature>
<comment type="caution">
    <text evidence="9">The sequence shown here is derived from an EMBL/GenBank/DDBJ whole genome shotgun (WGS) entry which is preliminary data.</text>
</comment>
<evidence type="ECO:0000256" key="2">
    <source>
        <dbReference type="ARBA" id="ARBA00010145"/>
    </source>
</evidence>
<keyword evidence="5 8" id="KW-0812">Transmembrane</keyword>
<dbReference type="Pfam" id="PF03547">
    <property type="entry name" value="Mem_trans"/>
    <property type="match status" value="2"/>
</dbReference>
<dbReference type="InterPro" id="IPR004776">
    <property type="entry name" value="Mem_transp_PIN-like"/>
</dbReference>
<reference evidence="9" key="1">
    <citation type="journal article" date="2021" name="PeerJ">
        <title>Extensive microbial diversity within the chicken gut microbiome revealed by metagenomics and culture.</title>
        <authorList>
            <person name="Gilroy R."/>
            <person name="Ravi A."/>
            <person name="Getino M."/>
            <person name="Pursley I."/>
            <person name="Horton D.L."/>
            <person name="Alikhan N.F."/>
            <person name="Baker D."/>
            <person name="Gharbi K."/>
            <person name="Hall N."/>
            <person name="Watson M."/>
            <person name="Adriaenssens E.M."/>
            <person name="Foster-Nyarko E."/>
            <person name="Jarju S."/>
            <person name="Secka A."/>
            <person name="Antonio M."/>
            <person name="Oren A."/>
            <person name="Chaudhuri R.R."/>
            <person name="La Ragione R."/>
            <person name="Hildebrand F."/>
            <person name="Pallen M.J."/>
        </authorList>
    </citation>
    <scope>NUCLEOTIDE SEQUENCE</scope>
    <source>
        <strain evidence="9">CHK192-8294</strain>
    </source>
</reference>
<feature type="transmembrane region" description="Helical" evidence="8">
    <location>
        <begin position="161"/>
        <end position="183"/>
    </location>
</feature>
<feature type="transmembrane region" description="Helical" evidence="8">
    <location>
        <begin position="106"/>
        <end position="122"/>
    </location>
</feature>
<feature type="transmembrane region" description="Helical" evidence="8">
    <location>
        <begin position="64"/>
        <end position="85"/>
    </location>
</feature>
<dbReference type="Gene3D" id="1.20.1530.20">
    <property type="match status" value="1"/>
</dbReference>
<evidence type="ECO:0000256" key="5">
    <source>
        <dbReference type="ARBA" id="ARBA00022692"/>
    </source>
</evidence>
<dbReference type="AlphaFoldDB" id="A0A9D2MM32"/>
<organism evidence="9 10">
    <name type="scientific">Candidatus Flavonifractor intestinigallinarum</name>
    <dbReference type="NCBI Taxonomy" id="2838586"/>
    <lineage>
        <taxon>Bacteria</taxon>
        <taxon>Bacillati</taxon>
        <taxon>Bacillota</taxon>
        <taxon>Clostridia</taxon>
        <taxon>Eubacteriales</taxon>
        <taxon>Oscillospiraceae</taxon>
        <taxon>Flavonifractor</taxon>
    </lineage>
</organism>
<evidence type="ECO:0000256" key="3">
    <source>
        <dbReference type="ARBA" id="ARBA00022448"/>
    </source>
</evidence>